<comment type="caution">
    <text evidence="1">The sequence shown here is derived from an EMBL/GenBank/DDBJ whole genome shotgun (WGS) entry which is preliminary data.</text>
</comment>
<sequence length="49" mass="5380">MAYEINKLKSVEAVVNISENVKPRIPTAYLVSRKASRTTAPATAYQANN</sequence>
<proteinExistence type="predicted"/>
<dbReference type="EMBL" id="SUNJ01008210">
    <property type="protein sequence ID" value="TPP61400.1"/>
    <property type="molecule type" value="Genomic_DNA"/>
</dbReference>
<accession>A0A504YUM8</accession>
<organism evidence="1 2">
    <name type="scientific">Fasciola gigantica</name>
    <name type="common">Giant liver fluke</name>
    <dbReference type="NCBI Taxonomy" id="46835"/>
    <lineage>
        <taxon>Eukaryota</taxon>
        <taxon>Metazoa</taxon>
        <taxon>Spiralia</taxon>
        <taxon>Lophotrochozoa</taxon>
        <taxon>Platyhelminthes</taxon>
        <taxon>Trematoda</taxon>
        <taxon>Digenea</taxon>
        <taxon>Plagiorchiida</taxon>
        <taxon>Echinostomata</taxon>
        <taxon>Echinostomatoidea</taxon>
        <taxon>Fasciolidae</taxon>
        <taxon>Fasciola</taxon>
    </lineage>
</organism>
<keyword evidence="2" id="KW-1185">Reference proteome</keyword>
<name>A0A504YUM8_FASGI</name>
<evidence type="ECO:0000313" key="1">
    <source>
        <dbReference type="EMBL" id="TPP61400.1"/>
    </source>
</evidence>
<protein>
    <submittedName>
        <fullName evidence="1">Uncharacterized protein</fullName>
    </submittedName>
</protein>
<reference evidence="1 2" key="1">
    <citation type="submission" date="2019-04" db="EMBL/GenBank/DDBJ databases">
        <title>Annotation for the trematode Fasciola gigantica.</title>
        <authorList>
            <person name="Choi Y.-J."/>
        </authorList>
    </citation>
    <scope>NUCLEOTIDE SEQUENCE [LARGE SCALE GENOMIC DNA]</scope>
    <source>
        <strain evidence="1">Uganda_cow_1</strain>
    </source>
</reference>
<dbReference type="Proteomes" id="UP000316759">
    <property type="component" value="Unassembled WGS sequence"/>
</dbReference>
<dbReference type="AlphaFoldDB" id="A0A504YUM8"/>
<evidence type="ECO:0000313" key="2">
    <source>
        <dbReference type="Proteomes" id="UP000316759"/>
    </source>
</evidence>
<gene>
    <name evidence="1" type="ORF">FGIG_07390</name>
</gene>